<dbReference type="PANTHER" id="PTHR13659:SF5">
    <property type="entry name" value="PROTEIN FAM8A1"/>
    <property type="match status" value="1"/>
</dbReference>
<dbReference type="AlphaFoldDB" id="A0A3P7QX34"/>
<dbReference type="OrthoDB" id="10061042at2759"/>
<sequence>MSRSFSDLSRFDKLFGNEADLQTLVDVTQELFPLELLGKLLCSFLEALCLSQSLFSRFSGQTPGKYVMGVRVIDCGNVLHVAGSPPNVVRVTGSVLVSFRA</sequence>
<gene>
    <name evidence="1" type="ORF">CGOC_LOCUS13213</name>
</gene>
<dbReference type="PANTHER" id="PTHR13659">
    <property type="entry name" value="AUTOSOMAL HIGHLY CONSERVED PROTEIN"/>
    <property type="match status" value="1"/>
</dbReference>
<protein>
    <submittedName>
        <fullName evidence="1">Uncharacterized protein</fullName>
    </submittedName>
</protein>
<accession>A0A3P7QX34</accession>
<organism evidence="1 2">
    <name type="scientific">Cylicostephanus goldi</name>
    <name type="common">Nematode worm</name>
    <dbReference type="NCBI Taxonomy" id="71465"/>
    <lineage>
        <taxon>Eukaryota</taxon>
        <taxon>Metazoa</taxon>
        <taxon>Ecdysozoa</taxon>
        <taxon>Nematoda</taxon>
        <taxon>Chromadorea</taxon>
        <taxon>Rhabditida</taxon>
        <taxon>Rhabditina</taxon>
        <taxon>Rhabditomorpha</taxon>
        <taxon>Strongyloidea</taxon>
        <taxon>Strongylidae</taxon>
        <taxon>Cylicostephanus</taxon>
    </lineage>
</organism>
<name>A0A3P7QX34_CYLGO</name>
<dbReference type="InterPro" id="IPR039871">
    <property type="entry name" value="FAM8A1"/>
</dbReference>
<evidence type="ECO:0000313" key="2">
    <source>
        <dbReference type="Proteomes" id="UP000271889"/>
    </source>
</evidence>
<reference evidence="1 2" key="1">
    <citation type="submission" date="2018-11" db="EMBL/GenBank/DDBJ databases">
        <authorList>
            <consortium name="Pathogen Informatics"/>
        </authorList>
    </citation>
    <scope>NUCLEOTIDE SEQUENCE [LARGE SCALE GENOMIC DNA]</scope>
</reference>
<dbReference type="EMBL" id="UYRV01129238">
    <property type="protein sequence ID" value="VDN36442.1"/>
    <property type="molecule type" value="Genomic_DNA"/>
</dbReference>
<dbReference type="Proteomes" id="UP000271889">
    <property type="component" value="Unassembled WGS sequence"/>
</dbReference>
<proteinExistence type="predicted"/>
<keyword evidence="2" id="KW-1185">Reference proteome</keyword>
<evidence type="ECO:0000313" key="1">
    <source>
        <dbReference type="EMBL" id="VDN36442.1"/>
    </source>
</evidence>